<evidence type="ECO:0000313" key="3">
    <source>
        <dbReference type="Proteomes" id="UP000287224"/>
    </source>
</evidence>
<dbReference type="InterPro" id="IPR012312">
    <property type="entry name" value="Hemerythrin-like"/>
</dbReference>
<comment type="caution">
    <text evidence="2">The sequence shown here is derived from an EMBL/GenBank/DDBJ whole genome shotgun (WGS) entry which is preliminary data.</text>
</comment>
<gene>
    <name evidence="2" type="ORF">KDAU_52690</name>
</gene>
<evidence type="ECO:0000259" key="1">
    <source>
        <dbReference type="Pfam" id="PF01814"/>
    </source>
</evidence>
<dbReference type="Gene3D" id="1.20.120.520">
    <property type="entry name" value="nmb1532 protein domain like"/>
    <property type="match status" value="1"/>
</dbReference>
<dbReference type="PANTHER" id="PTHR39966">
    <property type="entry name" value="BLL2471 PROTEIN-RELATED"/>
    <property type="match status" value="1"/>
</dbReference>
<accession>A0A401ZM82</accession>
<dbReference type="GO" id="GO:0005886">
    <property type="term" value="C:plasma membrane"/>
    <property type="evidence" value="ECO:0007669"/>
    <property type="project" value="TreeGrafter"/>
</dbReference>
<evidence type="ECO:0000313" key="2">
    <source>
        <dbReference type="EMBL" id="GCE07940.1"/>
    </source>
</evidence>
<proteinExistence type="predicted"/>
<dbReference type="Pfam" id="PF01814">
    <property type="entry name" value="Hemerythrin"/>
    <property type="match status" value="1"/>
</dbReference>
<feature type="domain" description="Hemerythrin-like" evidence="1">
    <location>
        <begin position="7"/>
        <end position="140"/>
    </location>
</feature>
<dbReference type="AlphaFoldDB" id="A0A401ZM82"/>
<dbReference type="Proteomes" id="UP000287224">
    <property type="component" value="Unassembled WGS sequence"/>
</dbReference>
<dbReference type="OrthoDB" id="9792554at2"/>
<reference evidence="3" key="1">
    <citation type="submission" date="2018-12" db="EMBL/GenBank/DDBJ databases">
        <title>Tengunoibacter tsumagoiensis gen. nov., sp. nov., Dictyobacter kobayashii sp. nov., D. alpinus sp. nov., and D. joshuensis sp. nov. and description of Dictyobacteraceae fam. nov. within the order Ktedonobacterales isolated from Tengu-no-mugimeshi.</title>
        <authorList>
            <person name="Wang C.M."/>
            <person name="Zheng Y."/>
            <person name="Sakai Y."/>
            <person name="Toyoda A."/>
            <person name="Minakuchi Y."/>
            <person name="Abe K."/>
            <person name="Yokota A."/>
            <person name="Yabe S."/>
        </authorList>
    </citation>
    <scope>NUCLEOTIDE SEQUENCE [LARGE SCALE GENOMIC DNA]</scope>
    <source>
        <strain evidence="3">S-27</strain>
    </source>
</reference>
<keyword evidence="3" id="KW-1185">Reference proteome</keyword>
<protein>
    <recommendedName>
        <fullName evidence="1">Hemerythrin-like domain-containing protein</fullName>
    </recommendedName>
</protein>
<name>A0A401ZM82_9CHLR</name>
<dbReference type="PANTHER" id="PTHR39966:SF1">
    <property type="entry name" value="HEMERYTHRIN-LIKE DOMAIN-CONTAINING PROTEIN"/>
    <property type="match status" value="1"/>
</dbReference>
<organism evidence="2 3">
    <name type="scientific">Dictyobacter aurantiacus</name>
    <dbReference type="NCBI Taxonomy" id="1936993"/>
    <lineage>
        <taxon>Bacteria</taxon>
        <taxon>Bacillati</taxon>
        <taxon>Chloroflexota</taxon>
        <taxon>Ktedonobacteria</taxon>
        <taxon>Ktedonobacterales</taxon>
        <taxon>Dictyobacteraceae</taxon>
        <taxon>Dictyobacter</taxon>
    </lineage>
</organism>
<dbReference type="RefSeq" id="WP_126600120.1">
    <property type="nucleotide sequence ID" value="NZ_BIFQ01000002.1"/>
</dbReference>
<dbReference type="EMBL" id="BIFQ01000002">
    <property type="protein sequence ID" value="GCE07940.1"/>
    <property type="molecule type" value="Genomic_DNA"/>
</dbReference>
<sequence length="168" mass="18940">MSQLTQPLRDEHKELLPHIERLRAVADAVGSTPLPSLRQEIDETSAFLSHQLLPHAQAEERALYPVVGRLMGAPEATATMSRDHVEIGRLTEELGALRSSLKNDHLDTSEVQALRRVLYGLSALVTAHFAKEEEVYLPLLDTRLSREEARDLFEAMERAAQEEKRAIR</sequence>